<dbReference type="Proteomes" id="UP000032180">
    <property type="component" value="Chromosome 2"/>
</dbReference>
<reference evidence="1" key="3">
    <citation type="submission" date="2015-04" db="UniProtKB">
        <authorList>
            <consortium name="EnsemblPlants"/>
        </authorList>
    </citation>
    <scope>IDENTIFICATION</scope>
</reference>
<dbReference type="HOGENOM" id="CLU_2816073_0_0_1"/>
<accession>A0A0D9VFX0</accession>
<name>A0A0D9VFX0_9ORYZ</name>
<dbReference type="Gramene" id="LPERR02G13200.1">
    <property type="protein sequence ID" value="LPERR02G13200.1"/>
    <property type="gene ID" value="LPERR02G13200"/>
</dbReference>
<proteinExistence type="predicted"/>
<protein>
    <submittedName>
        <fullName evidence="1">Uncharacterized protein</fullName>
    </submittedName>
</protein>
<sequence>MSQKIIFELIFALEHDTINAKPCYWCKGVGSRFMLTLTRLSVKRAYLIVWIFQNVKACGSYCCAFYV</sequence>
<reference evidence="2" key="2">
    <citation type="submission" date="2013-12" db="EMBL/GenBank/DDBJ databases">
        <authorList>
            <person name="Yu Y."/>
            <person name="Lee S."/>
            <person name="de Baynast K."/>
            <person name="Wissotski M."/>
            <person name="Liu L."/>
            <person name="Talag J."/>
            <person name="Goicoechea J."/>
            <person name="Angelova A."/>
            <person name="Jetty R."/>
            <person name="Kudrna D."/>
            <person name="Golser W."/>
            <person name="Rivera L."/>
            <person name="Zhang J."/>
            <person name="Wing R."/>
        </authorList>
    </citation>
    <scope>NUCLEOTIDE SEQUENCE</scope>
</reference>
<dbReference type="AlphaFoldDB" id="A0A0D9VFX0"/>
<organism evidence="1 2">
    <name type="scientific">Leersia perrieri</name>
    <dbReference type="NCBI Taxonomy" id="77586"/>
    <lineage>
        <taxon>Eukaryota</taxon>
        <taxon>Viridiplantae</taxon>
        <taxon>Streptophyta</taxon>
        <taxon>Embryophyta</taxon>
        <taxon>Tracheophyta</taxon>
        <taxon>Spermatophyta</taxon>
        <taxon>Magnoliopsida</taxon>
        <taxon>Liliopsida</taxon>
        <taxon>Poales</taxon>
        <taxon>Poaceae</taxon>
        <taxon>BOP clade</taxon>
        <taxon>Oryzoideae</taxon>
        <taxon>Oryzeae</taxon>
        <taxon>Oryzinae</taxon>
        <taxon>Leersia</taxon>
    </lineage>
</organism>
<evidence type="ECO:0000313" key="1">
    <source>
        <dbReference type="EnsemblPlants" id="LPERR02G13200.1"/>
    </source>
</evidence>
<reference evidence="1 2" key="1">
    <citation type="submission" date="2012-08" db="EMBL/GenBank/DDBJ databases">
        <title>Oryza genome evolution.</title>
        <authorList>
            <person name="Wing R.A."/>
        </authorList>
    </citation>
    <scope>NUCLEOTIDE SEQUENCE</scope>
</reference>
<evidence type="ECO:0000313" key="2">
    <source>
        <dbReference type="Proteomes" id="UP000032180"/>
    </source>
</evidence>
<dbReference type="EnsemblPlants" id="LPERR02G13200.1">
    <property type="protein sequence ID" value="LPERR02G13200.1"/>
    <property type="gene ID" value="LPERR02G13200"/>
</dbReference>
<keyword evidence="2" id="KW-1185">Reference proteome</keyword>